<dbReference type="Proteomes" id="UP001500631">
    <property type="component" value="Unassembled WGS sequence"/>
</dbReference>
<reference evidence="2" key="1">
    <citation type="journal article" date="2019" name="Int. J. Syst. Evol. Microbiol.">
        <title>The Global Catalogue of Microorganisms (GCM) 10K type strain sequencing project: providing services to taxonomists for standard genome sequencing and annotation.</title>
        <authorList>
            <consortium name="The Broad Institute Genomics Platform"/>
            <consortium name="The Broad Institute Genome Sequencing Center for Infectious Disease"/>
            <person name="Wu L."/>
            <person name="Ma J."/>
        </authorList>
    </citation>
    <scope>NUCLEOTIDE SEQUENCE [LARGE SCALE GENOMIC DNA]</scope>
    <source>
        <strain evidence="2">JCM 18424</strain>
    </source>
</reference>
<protein>
    <submittedName>
        <fullName evidence="1">Uncharacterized protein</fullName>
    </submittedName>
</protein>
<evidence type="ECO:0000313" key="2">
    <source>
        <dbReference type="Proteomes" id="UP001500631"/>
    </source>
</evidence>
<evidence type="ECO:0000313" key="1">
    <source>
        <dbReference type="EMBL" id="GAA5096922.1"/>
    </source>
</evidence>
<accession>A0ABP9MHS8</accession>
<organism evidence="1 2">
    <name type="scientific">Wohlfahrtiimonas larvae</name>
    <dbReference type="NCBI Taxonomy" id="1157986"/>
    <lineage>
        <taxon>Bacteria</taxon>
        <taxon>Pseudomonadati</taxon>
        <taxon>Pseudomonadota</taxon>
        <taxon>Gammaproteobacteria</taxon>
        <taxon>Cardiobacteriales</taxon>
        <taxon>Ignatzschineriaceae</taxon>
        <taxon>Wohlfahrtiimonas</taxon>
    </lineage>
</organism>
<proteinExistence type="predicted"/>
<dbReference type="EMBL" id="BAABKE010000002">
    <property type="protein sequence ID" value="GAA5096922.1"/>
    <property type="molecule type" value="Genomic_DNA"/>
</dbReference>
<dbReference type="RefSeq" id="WP_077924895.1">
    <property type="nucleotide sequence ID" value="NZ_BAABKE010000002.1"/>
</dbReference>
<name>A0ABP9MHS8_9GAMM</name>
<gene>
    <name evidence="1" type="ORF">GCM10023338_07890</name>
</gene>
<comment type="caution">
    <text evidence="1">The sequence shown here is derived from an EMBL/GenBank/DDBJ whole genome shotgun (WGS) entry which is preliminary data.</text>
</comment>
<sequence>MRYKDGKNGVVYSTNDLNAVLQLRLPEHEKEQFLQACKDLDTTAARELRLFIREFLKKNA</sequence>
<keyword evidence="2" id="KW-1185">Reference proteome</keyword>